<accession>A0A4Q7L6Q2</accession>
<dbReference type="SUPFAM" id="SSF54427">
    <property type="entry name" value="NTF2-like"/>
    <property type="match status" value="1"/>
</dbReference>
<dbReference type="EMBL" id="SGWQ01000001">
    <property type="protein sequence ID" value="RZS44946.1"/>
    <property type="molecule type" value="Genomic_DNA"/>
</dbReference>
<name>A0A4Q7L6Q2_9PSEU</name>
<sequence length="144" mass="16124">MSVEDIIADMARAWNAGDGAGWAKHFAEDADFADVVGRIQRGRETIATEHQKIFDTIYQGSHLEYWVTDSRPIGEDILLVHTESTLDVPSGPREGRFEAIQTKVIKGDKIVAFQNTGKIGIANFTKHDSELEKLSPQEWRQKNG</sequence>
<reference evidence="2 3" key="1">
    <citation type="submission" date="2019-02" db="EMBL/GenBank/DDBJ databases">
        <title>Genomic Encyclopedia of Type Strains, Phase IV (KMG-IV): sequencing the most valuable type-strain genomes for metagenomic binning, comparative biology and taxonomic classification.</title>
        <authorList>
            <person name="Goeker M."/>
        </authorList>
    </citation>
    <scope>NUCLEOTIDE SEQUENCE [LARGE SCALE GENOMIC DNA]</scope>
    <source>
        <strain evidence="2 3">DSM 101727</strain>
    </source>
</reference>
<evidence type="ECO:0000259" key="1">
    <source>
        <dbReference type="Pfam" id="PF12680"/>
    </source>
</evidence>
<dbReference type="Pfam" id="PF12680">
    <property type="entry name" value="SnoaL_2"/>
    <property type="match status" value="1"/>
</dbReference>
<proteinExistence type="predicted"/>
<dbReference type="RefSeq" id="WP_130342557.1">
    <property type="nucleotide sequence ID" value="NZ_SGWQ01000001.1"/>
</dbReference>
<keyword evidence="3" id="KW-1185">Reference proteome</keyword>
<dbReference type="AlphaFoldDB" id="A0A4Q7L6Q2"/>
<evidence type="ECO:0000313" key="2">
    <source>
        <dbReference type="EMBL" id="RZS44946.1"/>
    </source>
</evidence>
<dbReference type="InterPro" id="IPR011944">
    <property type="entry name" value="Steroid_delta5-4_isomerase"/>
</dbReference>
<protein>
    <submittedName>
        <fullName evidence="2">Uncharacterized protein (TIGR02246 family)</fullName>
    </submittedName>
</protein>
<dbReference type="OrthoDB" id="582586at2"/>
<dbReference type="InterPro" id="IPR032710">
    <property type="entry name" value="NTF2-like_dom_sf"/>
</dbReference>
<dbReference type="InterPro" id="IPR037401">
    <property type="entry name" value="SnoaL-like"/>
</dbReference>
<organism evidence="2 3">
    <name type="scientific">Herbihabitans rhizosphaerae</name>
    <dbReference type="NCBI Taxonomy" id="1872711"/>
    <lineage>
        <taxon>Bacteria</taxon>
        <taxon>Bacillati</taxon>
        <taxon>Actinomycetota</taxon>
        <taxon>Actinomycetes</taxon>
        <taxon>Pseudonocardiales</taxon>
        <taxon>Pseudonocardiaceae</taxon>
        <taxon>Herbihabitans</taxon>
    </lineage>
</organism>
<comment type="caution">
    <text evidence="2">The sequence shown here is derived from an EMBL/GenBank/DDBJ whole genome shotgun (WGS) entry which is preliminary data.</text>
</comment>
<feature type="domain" description="SnoaL-like" evidence="1">
    <location>
        <begin position="9"/>
        <end position="112"/>
    </location>
</feature>
<dbReference type="NCBIfam" id="TIGR02246">
    <property type="entry name" value="SgcJ/EcaC family oxidoreductase"/>
    <property type="match status" value="1"/>
</dbReference>
<evidence type="ECO:0000313" key="3">
    <source>
        <dbReference type="Proteomes" id="UP000294257"/>
    </source>
</evidence>
<gene>
    <name evidence="2" type="ORF">EV193_101827</name>
</gene>
<dbReference type="Gene3D" id="3.10.450.50">
    <property type="match status" value="1"/>
</dbReference>
<dbReference type="Proteomes" id="UP000294257">
    <property type="component" value="Unassembled WGS sequence"/>
</dbReference>